<dbReference type="InterPro" id="IPR010281">
    <property type="entry name" value="DUF885"/>
</dbReference>
<name>A0A428SR59_9HYPO</name>
<comment type="caution">
    <text evidence="1">The sequence shown here is derived from an EMBL/GenBank/DDBJ whole genome shotgun (WGS) entry which is preliminary data.</text>
</comment>
<organism evidence="1 2">
    <name type="scientific">Fusarium oligoseptatum</name>
    <dbReference type="NCBI Taxonomy" id="2604345"/>
    <lineage>
        <taxon>Eukaryota</taxon>
        <taxon>Fungi</taxon>
        <taxon>Dikarya</taxon>
        <taxon>Ascomycota</taxon>
        <taxon>Pezizomycotina</taxon>
        <taxon>Sordariomycetes</taxon>
        <taxon>Hypocreomycetidae</taxon>
        <taxon>Hypocreales</taxon>
        <taxon>Nectriaceae</taxon>
        <taxon>Fusarium</taxon>
        <taxon>Fusarium solani species complex</taxon>
    </lineage>
</organism>
<dbReference type="Pfam" id="PF05960">
    <property type="entry name" value="DUF885"/>
    <property type="match status" value="1"/>
</dbReference>
<dbReference type="Proteomes" id="UP000287144">
    <property type="component" value="Unassembled WGS sequence"/>
</dbReference>
<protein>
    <recommendedName>
        <fullName evidence="3">X-Pro dipeptidyl-peptidase</fullName>
    </recommendedName>
</protein>
<dbReference type="EMBL" id="NKCK01000207">
    <property type="protein sequence ID" value="RSL92200.1"/>
    <property type="molecule type" value="Genomic_DNA"/>
</dbReference>
<keyword evidence="2" id="KW-1185">Reference proteome</keyword>
<dbReference type="AlphaFoldDB" id="A0A428SR59"/>
<proteinExistence type="predicted"/>
<sequence>MALAALGGNAVGSWASLGIALTGDSLNMSMADHVIRTTTTKNELELLTKIDFDGLDQEGKVDYIMLRTFHTRQLNNLDLQKASQEKFYPLLPFADDLVGLLEARQDVEPMKAKETAKSLNEITKSISEVQTKVEGGEFNVTETTGYLASKAIKGLLEHFAEWFTFYSTYDPLFDFLVVETKLAGMNQKDGKDAIIGEPIGRKGLEVELEAEMIPYTPEELIQIGNQEFEWCEKEMIKQSEAMGYGKDWKKALDHVKNDYMDPGKQTELVRELVVEGSLFVTERDLVTVPPLANSTWRMSMIEAERQKVSPFFLGGPTIQVSYPVVSMEHDLKLMVMRGNNKHFARATAFHEMFPGHRLQLYMADRYNSHRRYIFDTPFFVEGWALYWEMLFYSRDDFHHSPEGRIGALWWRMHRCLRIIFSLKFHLGEMTAQEAVDLLVDRIAHERSNAEGEVRRSVEGSYSPLYQAGYMLGALQLWKLREMVVDTKEVSEKEYHDAILKTGMLPIEMVKALITGDELSRDFKPEWKFYDFD</sequence>
<evidence type="ECO:0008006" key="3">
    <source>
        <dbReference type="Google" id="ProtNLM"/>
    </source>
</evidence>
<gene>
    <name evidence="1" type="ORF">CEP52_013963</name>
</gene>
<evidence type="ECO:0000313" key="2">
    <source>
        <dbReference type="Proteomes" id="UP000287144"/>
    </source>
</evidence>
<dbReference type="PANTHER" id="PTHR33361:SF15">
    <property type="entry name" value="DUF885 FAMILY LIPOPROTEIN"/>
    <property type="match status" value="1"/>
</dbReference>
<dbReference type="PANTHER" id="PTHR33361">
    <property type="entry name" value="GLR0591 PROTEIN"/>
    <property type="match status" value="1"/>
</dbReference>
<accession>A0A428SR59</accession>
<reference evidence="1 2" key="1">
    <citation type="submission" date="2017-06" db="EMBL/GenBank/DDBJ databases">
        <title>Comparative genomic analysis of Ambrosia Fusariam Clade fungi.</title>
        <authorList>
            <person name="Stajich J.E."/>
            <person name="Carrillo J."/>
            <person name="Kijimoto T."/>
            <person name="Eskalen A."/>
            <person name="O'Donnell K."/>
            <person name="Kasson M."/>
        </authorList>
    </citation>
    <scope>NUCLEOTIDE SEQUENCE [LARGE SCALE GENOMIC DNA]</scope>
    <source>
        <strain evidence="1 2">NRRL62579</strain>
    </source>
</reference>
<evidence type="ECO:0000313" key="1">
    <source>
        <dbReference type="EMBL" id="RSL92200.1"/>
    </source>
</evidence>